<dbReference type="InterPro" id="IPR052462">
    <property type="entry name" value="SLIRP/GR-RBP-like"/>
</dbReference>
<dbReference type="InterPro" id="IPR000504">
    <property type="entry name" value="RRM_dom"/>
</dbReference>
<name>A0A6J1FRL7_CUCMO</name>
<dbReference type="Pfam" id="PF00076">
    <property type="entry name" value="RRM_1"/>
    <property type="match status" value="1"/>
</dbReference>
<reference evidence="6" key="1">
    <citation type="submission" date="2025-08" db="UniProtKB">
        <authorList>
            <consortium name="RefSeq"/>
        </authorList>
    </citation>
    <scope>IDENTIFICATION</scope>
    <source>
        <tissue evidence="6">Young leaves</tissue>
    </source>
</reference>
<dbReference type="PROSITE" id="PS50102">
    <property type="entry name" value="RRM"/>
    <property type="match status" value="1"/>
</dbReference>
<proteinExistence type="predicted"/>
<dbReference type="AlphaFoldDB" id="A0A6J1FRL7"/>
<dbReference type="Proteomes" id="UP000504609">
    <property type="component" value="Unplaced"/>
</dbReference>
<dbReference type="Gene3D" id="3.30.70.330">
    <property type="match status" value="1"/>
</dbReference>
<organism evidence="5 6">
    <name type="scientific">Cucurbita moschata</name>
    <name type="common">Winter crookneck squash</name>
    <name type="synonym">Cucurbita pepo var. moschata</name>
    <dbReference type="NCBI Taxonomy" id="3662"/>
    <lineage>
        <taxon>Eukaryota</taxon>
        <taxon>Viridiplantae</taxon>
        <taxon>Streptophyta</taxon>
        <taxon>Embryophyta</taxon>
        <taxon>Tracheophyta</taxon>
        <taxon>Spermatophyta</taxon>
        <taxon>Magnoliopsida</taxon>
        <taxon>eudicotyledons</taxon>
        <taxon>Gunneridae</taxon>
        <taxon>Pentapetalae</taxon>
        <taxon>rosids</taxon>
        <taxon>fabids</taxon>
        <taxon>Cucurbitales</taxon>
        <taxon>Cucurbitaceae</taxon>
        <taxon>Cucurbiteae</taxon>
        <taxon>Cucurbita</taxon>
    </lineage>
</organism>
<keyword evidence="1 2" id="KW-0694">RNA-binding</keyword>
<dbReference type="RefSeq" id="XP_022943401.1">
    <property type="nucleotide sequence ID" value="XM_023087633.1"/>
</dbReference>
<gene>
    <name evidence="6" type="primary">LOC111448177</name>
</gene>
<dbReference type="KEGG" id="cmos:111448177"/>
<dbReference type="InterPro" id="IPR035979">
    <property type="entry name" value="RBD_domain_sf"/>
</dbReference>
<dbReference type="GeneID" id="111448177"/>
<evidence type="ECO:0000256" key="2">
    <source>
        <dbReference type="PROSITE-ProRule" id="PRU00176"/>
    </source>
</evidence>
<protein>
    <submittedName>
        <fullName evidence="6">Glycine-rich RNA-binding protein-like</fullName>
    </submittedName>
</protein>
<dbReference type="PANTHER" id="PTHR48027">
    <property type="entry name" value="HETEROGENEOUS NUCLEAR RIBONUCLEOPROTEIN 87F-RELATED"/>
    <property type="match status" value="1"/>
</dbReference>
<sequence length="173" mass="16907">MASSSVEYRCFVGGLAWATDNHALEKAFSSFGEIVEAKIVNDRETGRSRGFGFVTFVEEDSMRSAIEAMNGQNLDGRSITVNEAQQRGGGGGGGYNRGGGGGGGGYGGRREGGGGGGYNRGGGGYGGGGGGYGGGGYGGGRDRGYGGGGDGGSRYNRGGGGGGGGGSEGGWRN</sequence>
<accession>A0A6J1FRL7</accession>
<keyword evidence="5" id="KW-1185">Reference proteome</keyword>
<feature type="domain" description="RRM" evidence="4">
    <location>
        <begin position="8"/>
        <end position="86"/>
    </location>
</feature>
<dbReference type="InterPro" id="IPR012677">
    <property type="entry name" value="Nucleotide-bd_a/b_plait_sf"/>
</dbReference>
<evidence type="ECO:0000313" key="6">
    <source>
        <dbReference type="RefSeq" id="XP_022943401.1"/>
    </source>
</evidence>
<evidence type="ECO:0000256" key="3">
    <source>
        <dbReference type="SAM" id="MobiDB-lite"/>
    </source>
</evidence>
<evidence type="ECO:0000313" key="5">
    <source>
        <dbReference type="Proteomes" id="UP000504609"/>
    </source>
</evidence>
<evidence type="ECO:0000259" key="4">
    <source>
        <dbReference type="PROSITE" id="PS50102"/>
    </source>
</evidence>
<dbReference type="InterPro" id="IPR048289">
    <property type="entry name" value="RRM2_NsCP33-like"/>
</dbReference>
<dbReference type="CDD" id="cd21608">
    <property type="entry name" value="RRM2_NsCP33_like"/>
    <property type="match status" value="1"/>
</dbReference>
<evidence type="ECO:0000256" key="1">
    <source>
        <dbReference type="ARBA" id="ARBA00022884"/>
    </source>
</evidence>
<dbReference type="SUPFAM" id="SSF54928">
    <property type="entry name" value="RNA-binding domain, RBD"/>
    <property type="match status" value="1"/>
</dbReference>
<feature type="region of interest" description="Disordered" evidence="3">
    <location>
        <begin position="129"/>
        <end position="173"/>
    </location>
</feature>
<dbReference type="GO" id="GO:0003723">
    <property type="term" value="F:RNA binding"/>
    <property type="evidence" value="ECO:0007669"/>
    <property type="project" value="UniProtKB-UniRule"/>
</dbReference>
<dbReference type="SMART" id="SM00360">
    <property type="entry name" value="RRM"/>
    <property type="match status" value="1"/>
</dbReference>